<feature type="transmembrane region" description="Helical" evidence="6">
    <location>
        <begin position="382"/>
        <end position="403"/>
    </location>
</feature>
<evidence type="ECO:0000313" key="9">
    <source>
        <dbReference type="EMBL" id="PXW84838.1"/>
    </source>
</evidence>
<keyword evidence="2" id="KW-1003">Cell membrane</keyword>
<evidence type="ECO:0000256" key="5">
    <source>
        <dbReference type="ARBA" id="ARBA00023136"/>
    </source>
</evidence>
<evidence type="ECO:0000256" key="3">
    <source>
        <dbReference type="ARBA" id="ARBA00022692"/>
    </source>
</evidence>
<organism evidence="9 10">
    <name type="scientific">Pseudogracilibacillus auburnensis</name>
    <dbReference type="NCBI Taxonomy" id="1494959"/>
    <lineage>
        <taxon>Bacteria</taxon>
        <taxon>Bacillati</taxon>
        <taxon>Bacillota</taxon>
        <taxon>Bacilli</taxon>
        <taxon>Bacillales</taxon>
        <taxon>Bacillaceae</taxon>
        <taxon>Pseudogracilibacillus</taxon>
    </lineage>
</organism>
<sequence>MNFLKRGFLSITRKKGKSLILLAVIFILGNLIAGAISIQQATGNVEKNIKERLGAAATVELDYEELDTLSDEEWESIEFEDIDIELIKKIGELSYVKYYDYSMATHLGSESMESYQGDNEDEDFVSMGPSMDFMLKGINYAPVIDFEEQKGKLIDGRVFTQEEIDNGTSVAIISKKLAEKNNLHVGDTFTLENAVYDYDDETGDEELITSRDVVLEIIGLFEPQSIKENEGDSSDHGMIDFMNIEYQNTVYVSNEIVASENKFNWEEYSKVDEEFAEMIEEEEGSFEYYTPMFVLNSPEDTDAFVEEVTPLLPEFYTVISAADQYDSISGSMESMSKLSKYVLIVAVIATVLITGLVVLLFLRDRKRELGIYLSLGERRGRVVGQVLIEVMVVAFIGITISLFSGNLLAGQISDTLMKADDKNSSFEDVIYYSEIQTDLTTEDVLDSYEVNLNSSYIIGFYVIGLLTILISTVIPLIYIVRLNPKKILM</sequence>
<feature type="transmembrane region" description="Helical" evidence="6">
    <location>
        <begin position="456"/>
        <end position="480"/>
    </location>
</feature>
<dbReference type="PANTHER" id="PTHR30572:SF9">
    <property type="entry name" value="ABC TRANSPORTER PERMEASE PROTEIN"/>
    <property type="match status" value="1"/>
</dbReference>
<evidence type="ECO:0000256" key="4">
    <source>
        <dbReference type="ARBA" id="ARBA00022989"/>
    </source>
</evidence>
<dbReference type="AlphaFoldDB" id="A0A2V3VVQ8"/>
<reference evidence="9 10" key="1">
    <citation type="submission" date="2018-05" db="EMBL/GenBank/DDBJ databases">
        <title>Genomic Encyclopedia of Type Strains, Phase IV (KMG-IV): sequencing the most valuable type-strain genomes for metagenomic binning, comparative biology and taxonomic classification.</title>
        <authorList>
            <person name="Goeker M."/>
        </authorList>
    </citation>
    <scope>NUCLEOTIDE SEQUENCE [LARGE SCALE GENOMIC DNA]</scope>
    <source>
        <strain evidence="9 10">DSM 28556</strain>
    </source>
</reference>
<name>A0A2V3VVQ8_9BACI</name>
<dbReference type="InterPro" id="IPR050250">
    <property type="entry name" value="Macrolide_Exporter_MacB"/>
</dbReference>
<dbReference type="InterPro" id="IPR003838">
    <property type="entry name" value="ABC3_permease_C"/>
</dbReference>
<dbReference type="EMBL" id="QJJQ01000013">
    <property type="protein sequence ID" value="PXW84838.1"/>
    <property type="molecule type" value="Genomic_DNA"/>
</dbReference>
<evidence type="ECO:0000313" key="10">
    <source>
        <dbReference type="Proteomes" id="UP000247978"/>
    </source>
</evidence>
<dbReference type="GO" id="GO:0022857">
    <property type="term" value="F:transmembrane transporter activity"/>
    <property type="evidence" value="ECO:0007669"/>
    <property type="project" value="TreeGrafter"/>
</dbReference>
<comment type="caution">
    <text evidence="9">The sequence shown here is derived from an EMBL/GenBank/DDBJ whole genome shotgun (WGS) entry which is preliminary data.</text>
</comment>
<evidence type="ECO:0000259" key="8">
    <source>
        <dbReference type="Pfam" id="PF12704"/>
    </source>
</evidence>
<keyword evidence="4 6" id="KW-1133">Transmembrane helix</keyword>
<dbReference type="OrthoDB" id="9812886at2"/>
<dbReference type="Pfam" id="PF12704">
    <property type="entry name" value="MacB_PCD"/>
    <property type="match status" value="1"/>
</dbReference>
<evidence type="ECO:0000256" key="6">
    <source>
        <dbReference type="SAM" id="Phobius"/>
    </source>
</evidence>
<evidence type="ECO:0000256" key="1">
    <source>
        <dbReference type="ARBA" id="ARBA00004651"/>
    </source>
</evidence>
<evidence type="ECO:0000259" key="7">
    <source>
        <dbReference type="Pfam" id="PF02687"/>
    </source>
</evidence>
<feature type="transmembrane region" description="Helical" evidence="6">
    <location>
        <begin position="341"/>
        <end position="362"/>
    </location>
</feature>
<dbReference type="Pfam" id="PF02687">
    <property type="entry name" value="FtsX"/>
    <property type="match status" value="1"/>
</dbReference>
<dbReference type="RefSeq" id="WP_110396514.1">
    <property type="nucleotide sequence ID" value="NZ_JBHUHB010000001.1"/>
</dbReference>
<comment type="subcellular location">
    <subcellularLocation>
        <location evidence="1">Cell membrane</location>
        <topology evidence="1">Multi-pass membrane protein</topology>
    </subcellularLocation>
</comment>
<proteinExistence type="predicted"/>
<evidence type="ECO:0000256" key="2">
    <source>
        <dbReference type="ARBA" id="ARBA00022475"/>
    </source>
</evidence>
<dbReference type="Proteomes" id="UP000247978">
    <property type="component" value="Unassembled WGS sequence"/>
</dbReference>
<feature type="domain" description="MacB-like periplasmic core" evidence="8">
    <location>
        <begin position="20"/>
        <end position="309"/>
    </location>
</feature>
<keyword evidence="3 6" id="KW-0812">Transmembrane</keyword>
<dbReference type="GO" id="GO:0005886">
    <property type="term" value="C:plasma membrane"/>
    <property type="evidence" value="ECO:0007669"/>
    <property type="project" value="UniProtKB-SubCell"/>
</dbReference>
<keyword evidence="10" id="KW-1185">Reference proteome</keyword>
<keyword evidence="5 6" id="KW-0472">Membrane</keyword>
<dbReference type="PANTHER" id="PTHR30572">
    <property type="entry name" value="MEMBRANE COMPONENT OF TRANSPORTER-RELATED"/>
    <property type="match status" value="1"/>
</dbReference>
<gene>
    <name evidence="9" type="ORF">DFR56_11382</name>
</gene>
<feature type="domain" description="ABC3 transporter permease C-terminal" evidence="7">
    <location>
        <begin position="342"/>
        <end position="484"/>
    </location>
</feature>
<accession>A0A2V3VVQ8</accession>
<protein>
    <submittedName>
        <fullName evidence="9">Putative ABC transport system permease protein</fullName>
    </submittedName>
</protein>
<dbReference type="InterPro" id="IPR025857">
    <property type="entry name" value="MacB_PCD"/>
</dbReference>